<dbReference type="KEGG" id="sals:SLNWT_2643"/>
<dbReference type="Proteomes" id="UP000031523">
    <property type="component" value="Chromosome"/>
</dbReference>
<sequence length="141" mass="15861">MSRATDIDFVFAAALDAKDVFDRLSSGGIQCNIKGKLHFVIDEDELFDWKSTDWELRDAVIDRAASRGPQEIRFGFTGMLDSHHGGDFLLHLGWRRLSFMAEINRKRLHSAPSIGDISWYLEKIAPSLAPLGIQSIEARDA</sequence>
<proteinExistence type="predicted"/>
<evidence type="ECO:0000313" key="2">
    <source>
        <dbReference type="Proteomes" id="UP000031523"/>
    </source>
</evidence>
<name>A0A0B5EN38_STRA4</name>
<dbReference type="AlphaFoldDB" id="A0A0B5EN38"/>
<dbReference type="EMBL" id="CP010519">
    <property type="protein sequence ID" value="AJE83019.1"/>
    <property type="molecule type" value="Genomic_DNA"/>
</dbReference>
<accession>A0A0B5EN38</accession>
<gene>
    <name evidence="1" type="ORF">SLNWT_2643</name>
</gene>
<evidence type="ECO:0000313" key="1">
    <source>
        <dbReference type="EMBL" id="AJE83019.1"/>
    </source>
</evidence>
<organism evidence="1 2">
    <name type="scientific">Streptomyces albus (strain ATCC 21838 / DSM 41398 / FERM P-419 / JCM 4703 / NBRC 107858)</name>
    <dbReference type="NCBI Taxonomy" id="1081613"/>
    <lineage>
        <taxon>Bacteria</taxon>
        <taxon>Bacillati</taxon>
        <taxon>Actinomycetota</taxon>
        <taxon>Actinomycetes</taxon>
        <taxon>Kitasatosporales</taxon>
        <taxon>Streptomycetaceae</taxon>
        <taxon>Streptomyces</taxon>
    </lineage>
</organism>
<keyword evidence="2" id="KW-1185">Reference proteome</keyword>
<protein>
    <submittedName>
        <fullName evidence="1">IS6 family transposase</fullName>
    </submittedName>
</protein>
<reference evidence="1 2" key="1">
    <citation type="submission" date="2015-01" db="EMBL/GenBank/DDBJ databases">
        <title>Enhanced salinomycin production by adjusting the supply of polyketide extender units in Streptomyce albus DSM 41398.</title>
        <authorList>
            <person name="Lu C."/>
        </authorList>
    </citation>
    <scope>NUCLEOTIDE SEQUENCE [LARGE SCALE GENOMIC DNA]</scope>
    <source>
        <strain evidence="2">ATCC 21838 / DSM 41398 / FERM P-419 / JCM 4703 / NBRC 107858</strain>
    </source>
</reference>